<dbReference type="Proteomes" id="UP000243745">
    <property type="component" value="Unassembled WGS sequence"/>
</dbReference>
<dbReference type="PANTHER" id="PTHR39585:SF1">
    <property type="entry name" value="FAD ASSEMBLY FACTOR SDHE"/>
    <property type="match status" value="1"/>
</dbReference>
<dbReference type="Gene3D" id="1.10.150.250">
    <property type="entry name" value="Flavinator of succinate dehydrogenase"/>
    <property type="match status" value="1"/>
</dbReference>
<organism evidence="6 7">
    <name type="scientific">Ruminobacter amylophilus</name>
    <dbReference type="NCBI Taxonomy" id="867"/>
    <lineage>
        <taxon>Bacteria</taxon>
        <taxon>Pseudomonadati</taxon>
        <taxon>Pseudomonadota</taxon>
        <taxon>Gammaproteobacteria</taxon>
        <taxon>Aeromonadales</taxon>
        <taxon>Succinivibrionaceae</taxon>
        <taxon>Ruminobacter</taxon>
    </lineage>
</organism>
<evidence type="ECO:0000256" key="3">
    <source>
        <dbReference type="ARBA" id="ARBA00019418"/>
    </source>
</evidence>
<keyword evidence="5" id="KW-0143">Chaperone</keyword>
<protein>
    <recommendedName>
        <fullName evidence="3">FAD assembly factor SdhE</fullName>
    </recommendedName>
</protein>
<dbReference type="GO" id="GO:0006105">
    <property type="term" value="P:succinate metabolic process"/>
    <property type="evidence" value="ECO:0007669"/>
    <property type="project" value="TreeGrafter"/>
</dbReference>
<evidence type="ECO:0000256" key="2">
    <source>
        <dbReference type="ARBA" id="ARBA00008571"/>
    </source>
</evidence>
<dbReference type="GO" id="GO:0005737">
    <property type="term" value="C:cytoplasm"/>
    <property type="evidence" value="ECO:0007669"/>
    <property type="project" value="UniProtKB-SubCell"/>
</dbReference>
<dbReference type="InterPro" id="IPR050531">
    <property type="entry name" value="SdhE_FAD_assembly_factor"/>
</dbReference>
<keyword evidence="7" id="KW-1185">Reference proteome</keyword>
<reference evidence="6 7" key="1">
    <citation type="submission" date="2016-10" db="EMBL/GenBank/DDBJ databases">
        <authorList>
            <person name="Varghese N."/>
            <person name="Submissions S."/>
        </authorList>
    </citation>
    <scope>NUCLEOTIDE SEQUENCE [LARGE SCALE GENOMIC DNA]</scope>
    <source>
        <strain evidence="6 7">DSM 1361</strain>
    </source>
</reference>
<evidence type="ECO:0000313" key="6">
    <source>
        <dbReference type="EMBL" id="SFP35896.1"/>
    </source>
</evidence>
<dbReference type="EMBL" id="FOXF01000017">
    <property type="protein sequence ID" value="SFP35896.1"/>
    <property type="molecule type" value="Genomic_DNA"/>
</dbReference>
<dbReference type="RefSeq" id="WP_031578174.1">
    <property type="nucleotide sequence ID" value="NZ_FOXF01000017.1"/>
</dbReference>
<evidence type="ECO:0000256" key="4">
    <source>
        <dbReference type="ARBA" id="ARBA00022490"/>
    </source>
</evidence>
<sequence>MKTESQWDSLKWKSRRGMKELDLMLEPYVNDYLPQASDQEFDEYNTFLDCTDLELVRYLLRRQTPVDPLVVKVVNSIIAYHEKILKENIG</sequence>
<evidence type="ECO:0000256" key="1">
    <source>
        <dbReference type="ARBA" id="ARBA00004496"/>
    </source>
</evidence>
<dbReference type="InterPro" id="IPR036714">
    <property type="entry name" value="SDH_sf"/>
</dbReference>
<dbReference type="AlphaFoldDB" id="A0A662ZHI5"/>
<gene>
    <name evidence="6" type="ORF">SAMN02910344_01184</name>
</gene>
<comment type="subcellular location">
    <subcellularLocation>
        <location evidence="1">Cytoplasm</location>
    </subcellularLocation>
</comment>
<dbReference type="PANTHER" id="PTHR39585">
    <property type="entry name" value="FAD ASSEMBLY FACTOR SDHE"/>
    <property type="match status" value="1"/>
</dbReference>
<dbReference type="SUPFAM" id="SSF109910">
    <property type="entry name" value="YgfY-like"/>
    <property type="match status" value="1"/>
</dbReference>
<proteinExistence type="inferred from homology"/>
<evidence type="ECO:0000256" key="5">
    <source>
        <dbReference type="ARBA" id="ARBA00023186"/>
    </source>
</evidence>
<evidence type="ECO:0000313" key="7">
    <source>
        <dbReference type="Proteomes" id="UP000243745"/>
    </source>
</evidence>
<dbReference type="OrthoDB" id="9180899at2"/>
<keyword evidence="4" id="KW-0963">Cytoplasm</keyword>
<comment type="similarity">
    <text evidence="2">Belongs to the SdhE FAD assembly factor family.</text>
</comment>
<accession>A0A662ZHI5</accession>
<name>A0A662ZHI5_9GAMM</name>
<dbReference type="InterPro" id="IPR005631">
    <property type="entry name" value="SDH"/>
</dbReference>
<dbReference type="Pfam" id="PF03937">
    <property type="entry name" value="Sdh5"/>
    <property type="match status" value="1"/>
</dbReference>